<proteinExistence type="inferred from homology"/>
<feature type="domain" description="Flagellar basal-body/hook protein C-terminal" evidence="8">
    <location>
        <begin position="447"/>
        <end position="485"/>
    </location>
</feature>
<evidence type="ECO:0000259" key="7">
    <source>
        <dbReference type="Pfam" id="PF00460"/>
    </source>
</evidence>
<dbReference type="PANTHER" id="PTHR30033">
    <property type="entry name" value="FLAGELLAR HOOK-ASSOCIATED PROTEIN 1"/>
    <property type="match status" value="1"/>
</dbReference>
<dbReference type="SUPFAM" id="SSF64518">
    <property type="entry name" value="Phase 1 flagellin"/>
    <property type="match status" value="1"/>
</dbReference>
<comment type="similarity">
    <text evidence="3">Belongs to the flagella basal body rod proteins family.</text>
</comment>
<keyword evidence="10" id="KW-0966">Cell projection</keyword>
<dbReference type="Pfam" id="PF22638">
    <property type="entry name" value="FlgK_D1"/>
    <property type="match status" value="1"/>
</dbReference>
<evidence type="ECO:0000256" key="2">
    <source>
        <dbReference type="ARBA" id="ARBA00004613"/>
    </source>
</evidence>
<dbReference type="EMBL" id="JBHRTO010000001">
    <property type="protein sequence ID" value="MFC3181822.1"/>
    <property type="molecule type" value="Genomic_DNA"/>
</dbReference>
<name>A0ABV7J4W7_9RHOB</name>
<organism evidence="10 11">
    <name type="scientific">Cypionkella sinensis</name>
    <dbReference type="NCBI Taxonomy" id="1756043"/>
    <lineage>
        <taxon>Bacteria</taxon>
        <taxon>Pseudomonadati</taxon>
        <taxon>Pseudomonadota</taxon>
        <taxon>Alphaproteobacteria</taxon>
        <taxon>Rhodobacterales</taxon>
        <taxon>Paracoccaceae</taxon>
        <taxon>Cypionkella</taxon>
    </lineage>
</organism>
<feature type="domain" description="Flagellar basal body rod protein N-terminal" evidence="7">
    <location>
        <begin position="9"/>
        <end position="36"/>
    </location>
</feature>
<keyword evidence="5" id="KW-0964">Secreted</keyword>
<dbReference type="InterPro" id="IPR002371">
    <property type="entry name" value="FlgK"/>
</dbReference>
<accession>A0ABV7J4W7</accession>
<dbReference type="InterPro" id="IPR053927">
    <property type="entry name" value="FlgK_helical"/>
</dbReference>
<keyword evidence="11" id="KW-1185">Reference proteome</keyword>
<dbReference type="Pfam" id="PF00460">
    <property type="entry name" value="Flg_bb_rod"/>
    <property type="match status" value="1"/>
</dbReference>
<comment type="subcellular location">
    <subcellularLocation>
        <location evidence="1">Bacterial flagellum basal body</location>
    </subcellularLocation>
    <subcellularLocation>
        <location evidence="2">Secreted</location>
    </subcellularLocation>
</comment>
<dbReference type="InterPro" id="IPR001444">
    <property type="entry name" value="Flag_bb_rod_N"/>
</dbReference>
<keyword evidence="10" id="KW-0282">Flagellum</keyword>
<reference evidence="11" key="1">
    <citation type="journal article" date="2019" name="Int. J. Syst. Evol. Microbiol.">
        <title>The Global Catalogue of Microorganisms (GCM) 10K type strain sequencing project: providing services to taxonomists for standard genome sequencing and annotation.</title>
        <authorList>
            <consortium name="The Broad Institute Genomics Platform"/>
            <consortium name="The Broad Institute Genome Sequencing Center for Infectious Disease"/>
            <person name="Wu L."/>
            <person name="Ma J."/>
        </authorList>
    </citation>
    <scope>NUCLEOTIDE SEQUENCE [LARGE SCALE GENOMIC DNA]</scope>
    <source>
        <strain evidence="11">KCTC 52039</strain>
    </source>
</reference>
<protein>
    <recommendedName>
        <fullName evidence="4">Flagellar hook-associated protein 1</fullName>
    </recommendedName>
</protein>
<feature type="domain" description="Flagellar hook-associated protein FlgK helical" evidence="9">
    <location>
        <begin position="89"/>
        <end position="314"/>
    </location>
</feature>
<evidence type="ECO:0000313" key="10">
    <source>
        <dbReference type="EMBL" id="MFC3181822.1"/>
    </source>
</evidence>
<comment type="caution">
    <text evidence="10">The sequence shown here is derived from an EMBL/GenBank/DDBJ whole genome shotgun (WGS) entry which is preliminary data.</text>
</comment>
<dbReference type="RefSeq" id="WP_380073407.1">
    <property type="nucleotide sequence ID" value="NZ_JBHRTO010000001.1"/>
</dbReference>
<evidence type="ECO:0000259" key="8">
    <source>
        <dbReference type="Pfam" id="PF06429"/>
    </source>
</evidence>
<gene>
    <name evidence="10" type="primary">flgK</name>
    <name evidence="10" type="ORF">ACFOGH_12530</name>
</gene>
<dbReference type="InterPro" id="IPR010930">
    <property type="entry name" value="Flg_bb/hook_C_dom"/>
</dbReference>
<evidence type="ECO:0000259" key="9">
    <source>
        <dbReference type="Pfam" id="PF22638"/>
    </source>
</evidence>
<keyword evidence="6" id="KW-0975">Bacterial flagellum</keyword>
<dbReference type="PANTHER" id="PTHR30033:SF1">
    <property type="entry name" value="FLAGELLAR HOOK-ASSOCIATED PROTEIN 1"/>
    <property type="match status" value="1"/>
</dbReference>
<keyword evidence="10" id="KW-0969">Cilium</keyword>
<evidence type="ECO:0000313" key="11">
    <source>
        <dbReference type="Proteomes" id="UP001595547"/>
    </source>
</evidence>
<evidence type="ECO:0000256" key="6">
    <source>
        <dbReference type="ARBA" id="ARBA00023143"/>
    </source>
</evidence>
<evidence type="ECO:0000256" key="5">
    <source>
        <dbReference type="ARBA" id="ARBA00022525"/>
    </source>
</evidence>
<dbReference type="Proteomes" id="UP001595547">
    <property type="component" value="Unassembled WGS sequence"/>
</dbReference>
<evidence type="ECO:0000256" key="1">
    <source>
        <dbReference type="ARBA" id="ARBA00004117"/>
    </source>
</evidence>
<evidence type="ECO:0000256" key="4">
    <source>
        <dbReference type="ARBA" id="ARBA00016244"/>
    </source>
</evidence>
<sequence>MSITAGLSSALSGLNAAARAAEIVSSNIANAMTEGYGRRELQLGARTIGGSGQGVSITGVTRHGDPILLADRRLAQAGSGDRDTTASFLNRVEKALGTVDDATSLGSRISDFDTALIEASSRPESEARLSKVLDVAKALANHLAAAGTDIQLARSDADDQIENQVTQVNTALARIEDLNGKIRATAGSGRDNSALIDQRQQAIDSIAAIIPLREVPRDKGEVALFTTGGAVILDGLRAQFGFTPVGVVVAGMTQTSGALSGLTLNGKAISTAAQDGPISGGTLAAQFAIRDDFAPQAQAKLDATARDLIERFAASGLDSTRAPGAAGLFTDSGAAFNAAQEIGLAQRIRVNTAADPSQGGALWRLRDGLGSAAAGASGNSQLLKDLQTALTTPRIPASGGFMAGARSFATLAADLVSGTASARVSAENEASFSAARLDTLGTMERAQGVDTDQEMQSLLVIEQAYAANAKVISTIGDMMQKLLEM</sequence>
<dbReference type="Pfam" id="PF06429">
    <property type="entry name" value="Flg_bbr_C"/>
    <property type="match status" value="1"/>
</dbReference>
<evidence type="ECO:0000256" key="3">
    <source>
        <dbReference type="ARBA" id="ARBA00009677"/>
    </source>
</evidence>
<dbReference type="NCBIfam" id="TIGR02492">
    <property type="entry name" value="flgK_ends"/>
    <property type="match status" value="1"/>
</dbReference>